<protein>
    <submittedName>
        <fullName evidence="2">Cholesterol dehydrogenase</fullName>
    </submittedName>
</protein>
<dbReference type="SUPFAM" id="SSF51735">
    <property type="entry name" value="NAD(P)-binding Rossmann-fold domains"/>
    <property type="match status" value="1"/>
</dbReference>
<feature type="domain" description="NAD-dependent epimerase/dehydratase" evidence="1">
    <location>
        <begin position="3"/>
        <end position="229"/>
    </location>
</feature>
<proteinExistence type="predicted"/>
<gene>
    <name evidence="2" type="ORF">Thiowin_01884</name>
</gene>
<keyword evidence="3" id="KW-1185">Reference proteome</keyword>
<accession>A0ABZ0S9D3</accession>
<dbReference type="InterPro" id="IPR036291">
    <property type="entry name" value="NAD(P)-bd_dom_sf"/>
</dbReference>
<evidence type="ECO:0000259" key="1">
    <source>
        <dbReference type="Pfam" id="PF01370"/>
    </source>
</evidence>
<dbReference type="Proteomes" id="UP001432180">
    <property type="component" value="Chromosome"/>
</dbReference>
<dbReference type="PANTHER" id="PTHR48079">
    <property type="entry name" value="PROTEIN YEEZ"/>
    <property type="match status" value="1"/>
</dbReference>
<organism evidence="2 3">
    <name type="scientific">Thiorhodovibrio winogradskyi</name>
    <dbReference type="NCBI Taxonomy" id="77007"/>
    <lineage>
        <taxon>Bacteria</taxon>
        <taxon>Pseudomonadati</taxon>
        <taxon>Pseudomonadota</taxon>
        <taxon>Gammaproteobacteria</taxon>
        <taxon>Chromatiales</taxon>
        <taxon>Chromatiaceae</taxon>
        <taxon>Thiorhodovibrio</taxon>
    </lineage>
</organism>
<dbReference type="InterPro" id="IPR051783">
    <property type="entry name" value="NAD(P)-dependent_oxidoreduct"/>
</dbReference>
<dbReference type="CDD" id="cd05232">
    <property type="entry name" value="UDP_G4E_4_SDR_e"/>
    <property type="match status" value="1"/>
</dbReference>
<dbReference type="RefSeq" id="WP_328987432.1">
    <property type="nucleotide sequence ID" value="NZ_CP121472.1"/>
</dbReference>
<evidence type="ECO:0000313" key="3">
    <source>
        <dbReference type="Proteomes" id="UP001432180"/>
    </source>
</evidence>
<dbReference type="InterPro" id="IPR001509">
    <property type="entry name" value="Epimerase_deHydtase"/>
</dbReference>
<dbReference type="PANTHER" id="PTHR48079:SF6">
    <property type="entry name" value="NAD(P)-BINDING DOMAIN-CONTAINING PROTEIN-RELATED"/>
    <property type="match status" value="1"/>
</dbReference>
<sequence>MKVLVTGASGFVGAALVRSLLEDGRHLVRAVYRYERPPMWESVDWVRVAGLTADADWEAGVLDIDLVIHAAARVHMMPDTAADPVAEFRRVNVAGTLALAEQAAAAGVRRFVFVSSIKVNGEETAPGRAFHAAQQPKPVDPYGISKFEAERGLRALAERTGMELVIIRPPMVHGPGVKGNFAAMMDWLRRGVPLPLGAVTCNRRSLVGLDNLVDFILTCVEHPAAANETFLVSDGEDLSLADLLRRLGRAMGHPARLIPVPPSLLMAAARWLGKDDVARRLFGSLQVDLSHTSKTLGWTPPFDLDEGLRRTARGKQG</sequence>
<dbReference type="Pfam" id="PF01370">
    <property type="entry name" value="Epimerase"/>
    <property type="match status" value="1"/>
</dbReference>
<dbReference type="Gene3D" id="3.40.50.720">
    <property type="entry name" value="NAD(P)-binding Rossmann-like Domain"/>
    <property type="match status" value="1"/>
</dbReference>
<dbReference type="EMBL" id="CP121472">
    <property type="protein sequence ID" value="WPL16904.1"/>
    <property type="molecule type" value="Genomic_DNA"/>
</dbReference>
<name>A0ABZ0S9D3_9GAMM</name>
<reference evidence="2 3" key="1">
    <citation type="journal article" date="2023" name="Microorganisms">
        <title>Thiorhodovibrio frisius and Trv. litoralis spp. nov., Two Novel Members from a Clade of Fastidious Purple Sulfur Bacteria That Exhibit Unique Red-Shifted Light-Harvesting Capabilities.</title>
        <authorList>
            <person name="Methner A."/>
            <person name="Kuzyk S.B."/>
            <person name="Petersen J."/>
            <person name="Bauer S."/>
            <person name="Brinkmann H."/>
            <person name="Sichau K."/>
            <person name="Wanner G."/>
            <person name="Wolf J."/>
            <person name="Neumann-Schaal M."/>
            <person name="Henke P."/>
            <person name="Tank M."/>
            <person name="Sproer C."/>
            <person name="Bunk B."/>
            <person name="Overmann J."/>
        </authorList>
    </citation>
    <scope>NUCLEOTIDE SEQUENCE [LARGE SCALE GENOMIC DNA]</scope>
    <source>
        <strain evidence="2 3">DSM 6702</strain>
    </source>
</reference>
<evidence type="ECO:0000313" key="2">
    <source>
        <dbReference type="EMBL" id="WPL16904.1"/>
    </source>
</evidence>